<reference evidence="1 2" key="1">
    <citation type="journal article" date="2014" name="Int. J. Syst. Evol. Microbiol.">
        <title>Complete genome sequence of Corynebacterium casei LMG S-19264T (=DSM 44701T), isolated from a smear-ripened cheese.</title>
        <authorList>
            <consortium name="US DOE Joint Genome Institute (JGI-PGF)"/>
            <person name="Walter F."/>
            <person name="Albersmeier A."/>
            <person name="Kalinowski J."/>
            <person name="Ruckert C."/>
        </authorList>
    </citation>
    <scope>NUCLEOTIDE SEQUENCE [LARGE SCALE GENOMIC DNA]</scope>
    <source>
        <strain evidence="1 2">CGMCC 1.15286</strain>
    </source>
</reference>
<accession>A0A917LWH9</accession>
<comment type="caution">
    <text evidence="1">The sequence shown here is derived from an EMBL/GenBank/DDBJ whole genome shotgun (WGS) entry which is preliminary data.</text>
</comment>
<protein>
    <submittedName>
        <fullName evidence="1">Uncharacterized protein</fullName>
    </submittedName>
</protein>
<gene>
    <name evidence="1" type="ORF">GCM10010918_13770</name>
</gene>
<organism evidence="1 2">
    <name type="scientific">Paenibacillus radicis</name>
    <name type="common">ex Gao et al. 2016</name>
    <dbReference type="NCBI Taxonomy" id="1737354"/>
    <lineage>
        <taxon>Bacteria</taxon>
        <taxon>Bacillati</taxon>
        <taxon>Bacillota</taxon>
        <taxon>Bacilli</taxon>
        <taxon>Bacillales</taxon>
        <taxon>Paenibacillaceae</taxon>
        <taxon>Paenibacillus</taxon>
    </lineage>
</organism>
<dbReference type="AlphaFoldDB" id="A0A917LWH9"/>
<keyword evidence="2" id="KW-1185">Reference proteome</keyword>
<proteinExistence type="predicted"/>
<evidence type="ECO:0000313" key="2">
    <source>
        <dbReference type="Proteomes" id="UP000600247"/>
    </source>
</evidence>
<evidence type="ECO:0000313" key="1">
    <source>
        <dbReference type="EMBL" id="GGG61503.1"/>
    </source>
</evidence>
<sequence>MRALQGLYRRYLRVTAGINESASQYCELNFANVTTFCSESGISELNFAVGEPRFTSNEAWFVN</sequence>
<dbReference type="EMBL" id="BMHY01000002">
    <property type="protein sequence ID" value="GGG61503.1"/>
    <property type="molecule type" value="Genomic_DNA"/>
</dbReference>
<name>A0A917LWH9_9BACL</name>
<dbReference type="Proteomes" id="UP000600247">
    <property type="component" value="Unassembled WGS sequence"/>
</dbReference>